<sequence>MLGHMTHRASKIIAVLSACVLAGCTSEPPATQPTTTPPPAPTTTTTTTTTTVPPTTSRVPRQIEPLPGGKKIAPTLCRQAQFSMHSAVVGWHGVATAYVQNNQPVPDRSWEETVRVAPDFKEGPMRQRPLLIQAGVPENHVVIKDLDAFLAAVEEELEVARTKNEAKVLEVDRKLRDARDNFAESCGAIQS</sequence>
<evidence type="ECO:0000256" key="1">
    <source>
        <dbReference type="SAM" id="Coils"/>
    </source>
</evidence>
<feature type="chain" id="PRO_5038617423" description="DUF305 domain-containing protein" evidence="3">
    <location>
        <begin position="23"/>
        <end position="191"/>
    </location>
</feature>
<name>A0A1W2EC03_KIBAR</name>
<feature type="region of interest" description="Disordered" evidence="2">
    <location>
        <begin position="27"/>
        <end position="70"/>
    </location>
</feature>
<dbReference type="EMBL" id="FWXV01000003">
    <property type="protein sequence ID" value="SMD07195.1"/>
    <property type="molecule type" value="Genomic_DNA"/>
</dbReference>
<protein>
    <recommendedName>
        <fullName evidence="6">DUF305 domain-containing protein</fullName>
    </recommendedName>
</protein>
<evidence type="ECO:0000313" key="5">
    <source>
        <dbReference type="Proteomes" id="UP000192674"/>
    </source>
</evidence>
<proteinExistence type="predicted"/>
<keyword evidence="3" id="KW-0732">Signal</keyword>
<reference evidence="4 5" key="1">
    <citation type="submission" date="2017-04" db="EMBL/GenBank/DDBJ databases">
        <authorList>
            <person name="Afonso C.L."/>
            <person name="Miller P.J."/>
            <person name="Scott M.A."/>
            <person name="Spackman E."/>
            <person name="Goraichik I."/>
            <person name="Dimitrov K.M."/>
            <person name="Suarez D.L."/>
            <person name="Swayne D.E."/>
        </authorList>
    </citation>
    <scope>NUCLEOTIDE SEQUENCE [LARGE SCALE GENOMIC DNA]</scope>
    <source>
        <strain evidence="4 5">DSM 43828</strain>
    </source>
</reference>
<evidence type="ECO:0000313" key="4">
    <source>
        <dbReference type="EMBL" id="SMD07195.1"/>
    </source>
</evidence>
<organism evidence="4 5">
    <name type="scientific">Kibdelosporangium aridum</name>
    <dbReference type="NCBI Taxonomy" id="2030"/>
    <lineage>
        <taxon>Bacteria</taxon>
        <taxon>Bacillati</taxon>
        <taxon>Actinomycetota</taxon>
        <taxon>Actinomycetes</taxon>
        <taxon>Pseudonocardiales</taxon>
        <taxon>Pseudonocardiaceae</taxon>
        <taxon>Kibdelosporangium</taxon>
    </lineage>
</organism>
<dbReference type="AlphaFoldDB" id="A0A1W2EC03"/>
<feature type="signal peptide" evidence="3">
    <location>
        <begin position="1"/>
        <end position="22"/>
    </location>
</feature>
<evidence type="ECO:0000256" key="3">
    <source>
        <dbReference type="SAM" id="SignalP"/>
    </source>
</evidence>
<keyword evidence="1" id="KW-0175">Coiled coil</keyword>
<feature type="compositionally biased region" description="Low complexity" evidence="2">
    <location>
        <begin position="42"/>
        <end position="56"/>
    </location>
</feature>
<evidence type="ECO:0008006" key="6">
    <source>
        <dbReference type="Google" id="ProtNLM"/>
    </source>
</evidence>
<keyword evidence="5" id="KW-1185">Reference proteome</keyword>
<feature type="coiled-coil region" evidence="1">
    <location>
        <begin position="143"/>
        <end position="172"/>
    </location>
</feature>
<gene>
    <name evidence="4" type="ORF">SAMN05661093_04185</name>
</gene>
<accession>A0A1W2EC03</accession>
<dbReference type="Proteomes" id="UP000192674">
    <property type="component" value="Unassembled WGS sequence"/>
</dbReference>
<evidence type="ECO:0000256" key="2">
    <source>
        <dbReference type="SAM" id="MobiDB-lite"/>
    </source>
</evidence>